<keyword evidence="1" id="KW-0472">Membrane</keyword>
<feature type="transmembrane region" description="Helical" evidence="1">
    <location>
        <begin position="96"/>
        <end position="118"/>
    </location>
</feature>
<accession>A0A3M0GM44</accession>
<protein>
    <submittedName>
        <fullName evidence="2">Uncharacterized protein</fullName>
    </submittedName>
</protein>
<dbReference type="AlphaFoldDB" id="A0A3M0GM44"/>
<dbReference type="OrthoDB" id="3723553at2"/>
<feature type="transmembrane region" description="Helical" evidence="1">
    <location>
        <begin position="64"/>
        <end position="84"/>
    </location>
</feature>
<dbReference type="Proteomes" id="UP000275256">
    <property type="component" value="Unassembled WGS sequence"/>
</dbReference>
<keyword evidence="1" id="KW-1133">Transmembrane helix</keyword>
<feature type="transmembrane region" description="Helical" evidence="1">
    <location>
        <begin position="31"/>
        <end position="52"/>
    </location>
</feature>
<dbReference type="EMBL" id="REFW01000001">
    <property type="protein sequence ID" value="RMB62249.1"/>
    <property type="molecule type" value="Genomic_DNA"/>
</dbReference>
<sequence length="181" mass="19159">MDTPTTDDQPRAEMTLEGPDRGIIRELGGKWAWRFWWPLGLWALSAASIATFRPGASTEAPIPLLLGGLITAVLIWVMGAGSAIKHGHNRTLVRMIATVTTVVVSGVGIAVGAVARVLEATIVGNDNARIFITGSGKGEDHTQFIGLTENLYLDHGVQILAVIAVICWFLVGRAGVGGKAH</sequence>
<proteinExistence type="predicted"/>
<comment type="caution">
    <text evidence="2">The sequence shown here is derived from an EMBL/GenBank/DDBJ whole genome shotgun (WGS) entry which is preliminary data.</text>
</comment>
<evidence type="ECO:0000313" key="3">
    <source>
        <dbReference type="Proteomes" id="UP000275256"/>
    </source>
</evidence>
<gene>
    <name evidence="2" type="ORF">EAX62_06740</name>
</gene>
<evidence type="ECO:0000256" key="1">
    <source>
        <dbReference type="SAM" id="Phobius"/>
    </source>
</evidence>
<keyword evidence="1" id="KW-0812">Transmembrane</keyword>
<reference evidence="2 3" key="1">
    <citation type="submission" date="2018-10" db="EMBL/GenBank/DDBJ databases">
        <title>Tessaracoccus antarcticuss sp. nov., isolated from sediment.</title>
        <authorList>
            <person name="Zhou L.Y."/>
            <person name="Du Z.J."/>
        </authorList>
    </citation>
    <scope>NUCLEOTIDE SEQUENCE [LARGE SCALE GENOMIC DNA]</scope>
    <source>
        <strain evidence="2 3">JDX10</strain>
    </source>
</reference>
<feature type="transmembrane region" description="Helical" evidence="1">
    <location>
        <begin position="157"/>
        <end position="176"/>
    </location>
</feature>
<keyword evidence="3" id="KW-1185">Reference proteome</keyword>
<organism evidence="2 3">
    <name type="scientific">Tessaracoccus antarcticus</name>
    <dbReference type="NCBI Taxonomy" id="2479848"/>
    <lineage>
        <taxon>Bacteria</taxon>
        <taxon>Bacillati</taxon>
        <taxon>Actinomycetota</taxon>
        <taxon>Actinomycetes</taxon>
        <taxon>Propionibacteriales</taxon>
        <taxon>Propionibacteriaceae</taxon>
        <taxon>Tessaracoccus</taxon>
    </lineage>
</organism>
<evidence type="ECO:0000313" key="2">
    <source>
        <dbReference type="EMBL" id="RMB62249.1"/>
    </source>
</evidence>
<name>A0A3M0GM44_9ACTN</name>
<dbReference type="RefSeq" id="WP_121900799.1">
    <property type="nucleotide sequence ID" value="NZ_REFW01000001.1"/>
</dbReference>